<dbReference type="Proteomes" id="UP000299102">
    <property type="component" value="Unassembled WGS sequence"/>
</dbReference>
<dbReference type="Pfam" id="PF14214">
    <property type="entry name" value="Helitron_like_N"/>
    <property type="match status" value="1"/>
</dbReference>
<evidence type="ECO:0000259" key="2">
    <source>
        <dbReference type="Pfam" id="PF14214"/>
    </source>
</evidence>
<comment type="caution">
    <text evidence="3">The sequence shown here is derived from an EMBL/GenBank/DDBJ whole genome shotgun (WGS) entry which is preliminary data.</text>
</comment>
<protein>
    <recommendedName>
        <fullName evidence="2">Helitron helicase-like domain-containing protein</fullName>
    </recommendedName>
</protein>
<feature type="domain" description="Helitron helicase-like" evidence="2">
    <location>
        <begin position="45"/>
        <end position="126"/>
    </location>
</feature>
<name>A0A4C1U5C9_EUMVA</name>
<evidence type="ECO:0000313" key="3">
    <source>
        <dbReference type="EMBL" id="GBP21184.1"/>
    </source>
</evidence>
<dbReference type="OrthoDB" id="1728974at2759"/>
<feature type="region of interest" description="Disordered" evidence="1">
    <location>
        <begin position="1"/>
        <end position="47"/>
    </location>
</feature>
<proteinExistence type="predicted"/>
<feature type="region of interest" description="Disordered" evidence="1">
    <location>
        <begin position="205"/>
        <end position="243"/>
    </location>
</feature>
<organism evidence="3 4">
    <name type="scientific">Eumeta variegata</name>
    <name type="common">Bagworm moth</name>
    <name type="synonym">Eumeta japonica</name>
    <dbReference type="NCBI Taxonomy" id="151549"/>
    <lineage>
        <taxon>Eukaryota</taxon>
        <taxon>Metazoa</taxon>
        <taxon>Ecdysozoa</taxon>
        <taxon>Arthropoda</taxon>
        <taxon>Hexapoda</taxon>
        <taxon>Insecta</taxon>
        <taxon>Pterygota</taxon>
        <taxon>Neoptera</taxon>
        <taxon>Endopterygota</taxon>
        <taxon>Lepidoptera</taxon>
        <taxon>Glossata</taxon>
        <taxon>Ditrysia</taxon>
        <taxon>Tineoidea</taxon>
        <taxon>Psychidae</taxon>
        <taxon>Oiketicinae</taxon>
        <taxon>Eumeta</taxon>
    </lineage>
</organism>
<gene>
    <name evidence="3" type="ORF">EVAR_11215_1</name>
</gene>
<evidence type="ECO:0000313" key="4">
    <source>
        <dbReference type="Proteomes" id="UP000299102"/>
    </source>
</evidence>
<reference evidence="3 4" key="1">
    <citation type="journal article" date="2019" name="Commun. Biol.">
        <title>The bagworm genome reveals a unique fibroin gene that provides high tensile strength.</title>
        <authorList>
            <person name="Kono N."/>
            <person name="Nakamura H."/>
            <person name="Ohtoshi R."/>
            <person name="Tomita M."/>
            <person name="Numata K."/>
            <person name="Arakawa K."/>
        </authorList>
    </citation>
    <scope>NUCLEOTIDE SEQUENCE [LARGE SCALE GENOMIC DNA]</scope>
</reference>
<evidence type="ECO:0000256" key="1">
    <source>
        <dbReference type="SAM" id="MobiDB-lite"/>
    </source>
</evidence>
<feature type="compositionally biased region" description="Polar residues" evidence="1">
    <location>
        <begin position="35"/>
        <end position="46"/>
    </location>
</feature>
<accession>A0A4C1U5C9</accession>
<dbReference type="STRING" id="151549.A0A4C1U5C9"/>
<dbReference type="EMBL" id="BGZK01000125">
    <property type="protein sequence ID" value="GBP21184.1"/>
    <property type="molecule type" value="Genomic_DNA"/>
</dbReference>
<feature type="compositionally biased region" description="Basic and acidic residues" evidence="1">
    <location>
        <begin position="234"/>
        <end position="243"/>
    </location>
</feature>
<dbReference type="InterPro" id="IPR025476">
    <property type="entry name" value="Helitron_helicase-like"/>
</dbReference>
<keyword evidence="4" id="KW-1185">Reference proteome</keyword>
<feature type="compositionally biased region" description="Basic and acidic residues" evidence="1">
    <location>
        <begin position="206"/>
        <end position="218"/>
    </location>
</feature>
<dbReference type="AlphaFoldDB" id="A0A4C1U5C9"/>
<feature type="compositionally biased region" description="Basic and acidic residues" evidence="1">
    <location>
        <begin position="14"/>
        <end position="34"/>
    </location>
</feature>
<sequence>MPRRKEGRSCQFCSERRKQKENRRNETEEEREARLQNQRTRISTLRSGKAKKEKKIKICTQNKSRTDALHKTESEEIRTEEYIHLRDAIVNDSNIDDIGTMVILPSSYIGSPRHMHEYTQDAMTYMLDVYNRVAKRGYLTHTISYGYTIKFIPRISTTSKLNFPIHKMIGTIQHSSENMIHGPCGPLNLNAPCMSDGKCTKISKPYLDDTKTEDDGYPKYRRRSPKTVASQQKYDYKAETNWK</sequence>